<dbReference type="EMBL" id="BTSY01000005">
    <property type="protein sequence ID" value="GMT29005.1"/>
    <property type="molecule type" value="Genomic_DNA"/>
</dbReference>
<dbReference type="Proteomes" id="UP001432322">
    <property type="component" value="Unassembled WGS sequence"/>
</dbReference>
<accession>A0AAV5WEE4</accession>
<dbReference type="PROSITE" id="PS50097">
    <property type="entry name" value="BTB"/>
    <property type="match status" value="1"/>
</dbReference>
<evidence type="ECO:0000313" key="4">
    <source>
        <dbReference type="Proteomes" id="UP001432322"/>
    </source>
</evidence>
<dbReference type="SUPFAM" id="SSF54695">
    <property type="entry name" value="POZ domain"/>
    <property type="match status" value="1"/>
</dbReference>
<dbReference type="Pfam" id="PF00651">
    <property type="entry name" value="BTB"/>
    <property type="match status" value="1"/>
</dbReference>
<dbReference type="PANTHER" id="PTHR22744:SF14">
    <property type="entry name" value="BTB DOMAIN-CONTAINING PROTEIN-RELATED"/>
    <property type="match status" value="1"/>
</dbReference>
<feature type="domain" description="BTB" evidence="2">
    <location>
        <begin position="213"/>
        <end position="272"/>
    </location>
</feature>
<dbReference type="CDD" id="cd18186">
    <property type="entry name" value="BTB_POZ_ZBTB_KLHL-like"/>
    <property type="match status" value="1"/>
</dbReference>
<dbReference type="PANTHER" id="PTHR22744">
    <property type="entry name" value="HELIX LOOP HELIX PROTEIN 21-RELATED"/>
    <property type="match status" value="1"/>
</dbReference>
<reference evidence="3" key="1">
    <citation type="submission" date="2023-10" db="EMBL/GenBank/DDBJ databases">
        <title>Genome assembly of Pristionchus species.</title>
        <authorList>
            <person name="Yoshida K."/>
            <person name="Sommer R.J."/>
        </authorList>
    </citation>
    <scope>NUCLEOTIDE SEQUENCE</scope>
    <source>
        <strain evidence="3">RS5133</strain>
    </source>
</reference>
<feature type="coiled-coil region" evidence="1">
    <location>
        <begin position="56"/>
        <end position="118"/>
    </location>
</feature>
<dbReference type="InterPro" id="IPR011333">
    <property type="entry name" value="SKP1/BTB/POZ_sf"/>
</dbReference>
<dbReference type="AlphaFoldDB" id="A0AAV5WEE4"/>
<evidence type="ECO:0000313" key="3">
    <source>
        <dbReference type="EMBL" id="GMT29005.1"/>
    </source>
</evidence>
<proteinExistence type="predicted"/>
<feature type="non-terminal residue" evidence="3">
    <location>
        <position position="1"/>
    </location>
</feature>
<sequence length="322" mass="37240">SSSSNEFYAKPRTYFVPSVFCSNEKDGINNNSKNQSPYSREKEVSMKVLEPYLEMIESLKDEISKKDKEIVKYKNRSVSQSHDIAMKDAKLETLNKKLANCEEIIDKYEREASEKRLRIIAKDDKIAELSTMLGTMQLQSKATERTPEYTAKRYSDGDCLPSLKIDENWIKGSSHNGFIKDDCITIEAWMEMGNVAQRAMHPSLDFFTPTKYSDVILIVGRKKLHVSKQILASRSSYFETLFYGEFKEENESEVTIEGVKYRQFTILLNMIYGECENDWFGTYTLVTVDQILKLADRFHMPTITRECEKILIEDKHMGIAPK</sequence>
<evidence type="ECO:0000259" key="2">
    <source>
        <dbReference type="PROSITE" id="PS50097"/>
    </source>
</evidence>
<evidence type="ECO:0000256" key="1">
    <source>
        <dbReference type="SAM" id="Coils"/>
    </source>
</evidence>
<protein>
    <recommendedName>
        <fullName evidence="2">BTB domain-containing protein</fullName>
    </recommendedName>
</protein>
<organism evidence="3 4">
    <name type="scientific">Pristionchus fissidentatus</name>
    <dbReference type="NCBI Taxonomy" id="1538716"/>
    <lineage>
        <taxon>Eukaryota</taxon>
        <taxon>Metazoa</taxon>
        <taxon>Ecdysozoa</taxon>
        <taxon>Nematoda</taxon>
        <taxon>Chromadorea</taxon>
        <taxon>Rhabditida</taxon>
        <taxon>Rhabditina</taxon>
        <taxon>Diplogasteromorpha</taxon>
        <taxon>Diplogasteroidea</taxon>
        <taxon>Neodiplogasteridae</taxon>
        <taxon>Pristionchus</taxon>
    </lineage>
</organism>
<name>A0AAV5WEE4_9BILA</name>
<dbReference type="SMART" id="SM00225">
    <property type="entry name" value="BTB"/>
    <property type="match status" value="1"/>
</dbReference>
<dbReference type="Gene3D" id="3.30.710.10">
    <property type="entry name" value="Potassium Channel Kv1.1, Chain A"/>
    <property type="match status" value="1"/>
</dbReference>
<gene>
    <name evidence="3" type="ORF">PFISCL1PPCAC_20302</name>
</gene>
<keyword evidence="1" id="KW-0175">Coiled coil</keyword>
<feature type="non-terminal residue" evidence="3">
    <location>
        <position position="322"/>
    </location>
</feature>
<comment type="caution">
    <text evidence="3">The sequence shown here is derived from an EMBL/GenBank/DDBJ whole genome shotgun (WGS) entry which is preliminary data.</text>
</comment>
<dbReference type="InterPro" id="IPR000210">
    <property type="entry name" value="BTB/POZ_dom"/>
</dbReference>
<keyword evidence="4" id="KW-1185">Reference proteome</keyword>